<organism evidence="4 5">
    <name type="scientific">Varroa destructor</name>
    <name type="common">Honeybee mite</name>
    <dbReference type="NCBI Taxonomy" id="109461"/>
    <lineage>
        <taxon>Eukaryota</taxon>
        <taxon>Metazoa</taxon>
        <taxon>Ecdysozoa</taxon>
        <taxon>Arthropoda</taxon>
        <taxon>Chelicerata</taxon>
        <taxon>Arachnida</taxon>
        <taxon>Acari</taxon>
        <taxon>Parasitiformes</taxon>
        <taxon>Mesostigmata</taxon>
        <taxon>Gamasina</taxon>
        <taxon>Dermanyssoidea</taxon>
        <taxon>Varroidae</taxon>
        <taxon>Varroa</taxon>
    </lineage>
</organism>
<evidence type="ECO:0000256" key="2">
    <source>
        <dbReference type="ARBA" id="ARBA00023121"/>
    </source>
</evidence>
<dbReference type="RefSeq" id="XP_022671791.1">
    <property type="nucleotide sequence ID" value="XM_022816056.1"/>
</dbReference>
<comment type="similarity">
    <text evidence="1">Belongs to the calycin superfamily. Fatty-acid binding protein (FABP) family.</text>
</comment>
<dbReference type="GeneID" id="111254811"/>
<sequence>MADSLAGVWRLESSDDFEALMASFGVGLIMRKLAIKTVPTLTILIKNDSEWEICTEVWSNTWTTKFEIGKEFDEKLPNGKKVRFVCSVVDQCLVQRQIDSKYPTNITRWVEKSTLITRIQHKNVICVRRYTKISLPLPTTE</sequence>
<dbReference type="Pfam" id="PF00061">
    <property type="entry name" value="Lipocalin"/>
    <property type="match status" value="1"/>
</dbReference>
<feature type="domain" description="Lipocalin/cytosolic fatty-acid binding" evidence="3">
    <location>
        <begin position="6"/>
        <end position="130"/>
    </location>
</feature>
<dbReference type="SUPFAM" id="SSF50814">
    <property type="entry name" value="Lipocalins"/>
    <property type="match status" value="1"/>
</dbReference>
<accession>A0A7M7KU66</accession>
<name>A0A7M7KU66_VARDE</name>
<dbReference type="PRINTS" id="PR00178">
    <property type="entry name" value="FATTYACIDBP"/>
</dbReference>
<evidence type="ECO:0000313" key="4">
    <source>
        <dbReference type="EnsemblMetazoa" id="XP_022671791"/>
    </source>
</evidence>
<dbReference type="PANTHER" id="PTHR11955">
    <property type="entry name" value="FATTY ACID BINDING PROTEIN"/>
    <property type="match status" value="1"/>
</dbReference>
<evidence type="ECO:0000259" key="3">
    <source>
        <dbReference type="Pfam" id="PF00061"/>
    </source>
</evidence>
<evidence type="ECO:0000256" key="1">
    <source>
        <dbReference type="ARBA" id="ARBA00008390"/>
    </source>
</evidence>
<keyword evidence="5" id="KW-1185">Reference proteome</keyword>
<evidence type="ECO:0000313" key="5">
    <source>
        <dbReference type="Proteomes" id="UP000594260"/>
    </source>
</evidence>
<keyword evidence="2" id="KW-0446">Lipid-binding</keyword>
<dbReference type="InterPro" id="IPR012674">
    <property type="entry name" value="Calycin"/>
</dbReference>
<dbReference type="InterPro" id="IPR031259">
    <property type="entry name" value="ILBP"/>
</dbReference>
<dbReference type="AlphaFoldDB" id="A0A7M7KU66"/>
<dbReference type="Proteomes" id="UP000594260">
    <property type="component" value="Unplaced"/>
</dbReference>
<dbReference type="CDD" id="cd00742">
    <property type="entry name" value="FABP"/>
    <property type="match status" value="1"/>
</dbReference>
<protein>
    <recommendedName>
        <fullName evidence="3">Lipocalin/cytosolic fatty-acid binding domain-containing protein</fullName>
    </recommendedName>
</protein>
<dbReference type="InterPro" id="IPR000463">
    <property type="entry name" value="Fatty_acid-bd"/>
</dbReference>
<reference evidence="4" key="1">
    <citation type="submission" date="2021-01" db="UniProtKB">
        <authorList>
            <consortium name="EnsemblMetazoa"/>
        </authorList>
    </citation>
    <scope>IDENTIFICATION</scope>
</reference>
<dbReference type="InterPro" id="IPR000566">
    <property type="entry name" value="Lipocln_cytosolic_FA-bd_dom"/>
</dbReference>
<dbReference type="GO" id="GO:0008289">
    <property type="term" value="F:lipid binding"/>
    <property type="evidence" value="ECO:0007669"/>
    <property type="project" value="UniProtKB-KW"/>
</dbReference>
<dbReference type="EnsemblMetazoa" id="XM_022816056">
    <property type="protein sequence ID" value="XP_022671791"/>
    <property type="gene ID" value="LOC111254811"/>
</dbReference>
<proteinExistence type="inferred from homology"/>
<dbReference type="Gene3D" id="2.40.128.20">
    <property type="match status" value="1"/>
</dbReference>